<name>A0A4P9YYQ8_9FUNG</name>
<dbReference type="HAMAP" id="MF_00041">
    <property type="entry name" value="Cys_tRNA_synth"/>
    <property type="match status" value="1"/>
</dbReference>
<dbReference type="GO" id="GO:0005737">
    <property type="term" value="C:cytoplasm"/>
    <property type="evidence" value="ECO:0007669"/>
    <property type="project" value="TreeGrafter"/>
</dbReference>
<dbReference type="GO" id="GO:0046872">
    <property type="term" value="F:metal ion binding"/>
    <property type="evidence" value="ECO:0007669"/>
    <property type="project" value="UniProtKB-KW"/>
</dbReference>
<evidence type="ECO:0000256" key="10">
    <source>
        <dbReference type="ARBA" id="ARBA00031499"/>
    </source>
</evidence>
<keyword evidence="6" id="KW-0862">Zinc</keyword>
<dbReference type="SUPFAM" id="SSF47323">
    <property type="entry name" value="Anticodon-binding domain of a subclass of class I aminoacyl-tRNA synthetases"/>
    <property type="match status" value="1"/>
</dbReference>
<feature type="domain" description="tRNA synthetases class I catalytic" evidence="13">
    <location>
        <begin position="42"/>
        <end position="475"/>
    </location>
</feature>
<evidence type="ECO:0000256" key="11">
    <source>
        <dbReference type="SAM" id="Coils"/>
    </source>
</evidence>
<protein>
    <recommendedName>
        <fullName evidence="2">cysteine--tRNA ligase</fullName>
        <ecNumber evidence="2">6.1.1.16</ecNumber>
    </recommendedName>
    <alternativeName>
        <fullName evidence="10">Cysteinyl-tRNA synthetase</fullName>
    </alternativeName>
</protein>
<dbReference type="OrthoDB" id="438179at2759"/>
<dbReference type="Proteomes" id="UP000278143">
    <property type="component" value="Unassembled WGS sequence"/>
</dbReference>
<dbReference type="PRINTS" id="PR00983">
    <property type="entry name" value="TRNASYNTHCYS"/>
</dbReference>
<keyword evidence="8" id="KW-0648">Protein biosynthesis</keyword>
<dbReference type="SUPFAM" id="SSF52374">
    <property type="entry name" value="Nucleotidylyl transferase"/>
    <property type="match status" value="1"/>
</dbReference>
<keyword evidence="11" id="KW-0175">Coiled coil</keyword>
<dbReference type="Gene3D" id="1.20.120.1910">
    <property type="entry name" value="Cysteine-tRNA ligase, C-terminal anti-codon recognition domain"/>
    <property type="match status" value="1"/>
</dbReference>
<feature type="coiled-coil region" evidence="11">
    <location>
        <begin position="674"/>
        <end position="701"/>
    </location>
</feature>
<evidence type="ECO:0000256" key="3">
    <source>
        <dbReference type="ARBA" id="ARBA00022598"/>
    </source>
</evidence>
<comment type="cofactor">
    <cofactor evidence="1">
        <name>Zn(2+)</name>
        <dbReference type="ChEBI" id="CHEBI:29105"/>
    </cofactor>
</comment>
<dbReference type="Gene3D" id="3.40.50.620">
    <property type="entry name" value="HUPs"/>
    <property type="match status" value="2"/>
</dbReference>
<keyword evidence="9 14" id="KW-0030">Aminoacyl-tRNA synthetase</keyword>
<reference evidence="15" key="1">
    <citation type="journal article" date="2018" name="Nat. Microbiol.">
        <title>Leveraging single-cell genomics to expand the fungal tree of life.</title>
        <authorList>
            <person name="Ahrendt S.R."/>
            <person name="Quandt C.A."/>
            <person name="Ciobanu D."/>
            <person name="Clum A."/>
            <person name="Salamov A."/>
            <person name="Andreopoulos B."/>
            <person name="Cheng J.F."/>
            <person name="Woyke T."/>
            <person name="Pelin A."/>
            <person name="Henrissat B."/>
            <person name="Reynolds N.K."/>
            <person name="Benny G.L."/>
            <person name="Smith M.E."/>
            <person name="James T.Y."/>
            <person name="Grigoriev I.V."/>
        </authorList>
    </citation>
    <scope>NUCLEOTIDE SEQUENCE [LARGE SCALE GENOMIC DNA]</scope>
    <source>
        <strain evidence="15">Benny S71-1</strain>
    </source>
</reference>
<organism evidence="14 15">
    <name type="scientific">Syncephalis pseudoplumigaleata</name>
    <dbReference type="NCBI Taxonomy" id="1712513"/>
    <lineage>
        <taxon>Eukaryota</taxon>
        <taxon>Fungi</taxon>
        <taxon>Fungi incertae sedis</taxon>
        <taxon>Zoopagomycota</taxon>
        <taxon>Zoopagomycotina</taxon>
        <taxon>Zoopagomycetes</taxon>
        <taxon>Zoopagales</taxon>
        <taxon>Piptocephalidaceae</taxon>
        <taxon>Syncephalis</taxon>
    </lineage>
</organism>
<evidence type="ECO:0000256" key="12">
    <source>
        <dbReference type="SAM" id="MobiDB-lite"/>
    </source>
</evidence>
<evidence type="ECO:0000256" key="2">
    <source>
        <dbReference type="ARBA" id="ARBA00012832"/>
    </source>
</evidence>
<keyword evidence="4" id="KW-0479">Metal-binding</keyword>
<evidence type="ECO:0000256" key="8">
    <source>
        <dbReference type="ARBA" id="ARBA00022917"/>
    </source>
</evidence>
<evidence type="ECO:0000313" key="14">
    <source>
        <dbReference type="EMBL" id="RKP25303.1"/>
    </source>
</evidence>
<feature type="region of interest" description="Disordered" evidence="12">
    <location>
        <begin position="727"/>
        <end position="758"/>
    </location>
</feature>
<dbReference type="InterPro" id="IPR032678">
    <property type="entry name" value="tRNA-synt_1_cat_dom"/>
</dbReference>
<evidence type="ECO:0000256" key="1">
    <source>
        <dbReference type="ARBA" id="ARBA00001947"/>
    </source>
</evidence>
<proteinExistence type="inferred from homology"/>
<evidence type="ECO:0000259" key="13">
    <source>
        <dbReference type="Pfam" id="PF01406"/>
    </source>
</evidence>
<evidence type="ECO:0000256" key="6">
    <source>
        <dbReference type="ARBA" id="ARBA00022833"/>
    </source>
</evidence>
<dbReference type="GO" id="GO:0005524">
    <property type="term" value="F:ATP binding"/>
    <property type="evidence" value="ECO:0007669"/>
    <property type="project" value="UniProtKB-KW"/>
</dbReference>
<dbReference type="InterPro" id="IPR014729">
    <property type="entry name" value="Rossmann-like_a/b/a_fold"/>
</dbReference>
<evidence type="ECO:0000313" key="15">
    <source>
        <dbReference type="Proteomes" id="UP000278143"/>
    </source>
</evidence>
<dbReference type="Pfam" id="PF01406">
    <property type="entry name" value="tRNA-synt_1e"/>
    <property type="match status" value="1"/>
</dbReference>
<dbReference type="AlphaFoldDB" id="A0A4P9YYQ8"/>
<keyword evidence="3" id="KW-0436">Ligase</keyword>
<evidence type="ECO:0000256" key="7">
    <source>
        <dbReference type="ARBA" id="ARBA00022840"/>
    </source>
</evidence>
<gene>
    <name evidence="14" type="ORF">SYNPS1DRAFT_15859</name>
</gene>
<dbReference type="InterPro" id="IPR009080">
    <property type="entry name" value="tRNAsynth_Ia_anticodon-bd"/>
</dbReference>
<accession>A0A4P9YYQ8</accession>
<dbReference type="CDD" id="cd00672">
    <property type="entry name" value="CysRS_core"/>
    <property type="match status" value="1"/>
</dbReference>
<dbReference type="InterPro" id="IPR015803">
    <property type="entry name" value="Cys-tRNA-ligase"/>
</dbReference>
<keyword evidence="5" id="KW-0547">Nucleotide-binding</keyword>
<sequence length="758" mass="85085">MAATGESTKVKQPDWHQPVNAQEVPALRLLNSLTKTKTPLVPRTGKKLTWYNCGPTVYDVSHMGHARLYVTIDIMRRVLEDYFNYDIQFVMNITDIDDKIILRARQNHLFEQLKGRTTAITGELVAQVDDAFGSFVAQKLGRFDASLADASAVWAAWPAFAEKAANIDAVPGAVDDPKLPMHLSAAKAAYAAMASAKAALNGGSAVDAAAAQQLLEGARDVVMPWLDAQQGHAVTRPEIFRELAAYWEGEYMKDMAALNVRPCNVLTRVSEYVPEIVRYVEGIIQNGYAYEAEGSVYFDTRSFDGQRGHHYAKLAPWSAGSTSLLEEGEGSLGAKLSGKRNPADFALWKRSKPGEPAWDSPWGSGRPGWHIECSVMASEVLGSCMDIHSGGIDLAFPHHDNELAQSEAYHECQQWVNYFVHPGHLHIEGQKMSKSLKNFISIREALEKYTARQLRLCFLMQQWDSPLDFKASTMDYIIGTEKTFNNFFTNVSAYIEEWKAVALKSSGQHQYREAEKELMQSLADTQAKVHAALCDSIDTPTAMRELLDIVNRANIYLGAQSTPYVPLLENIAQYITKMFKVFGLVNDGVDIGFGRGVGDGGEGDTVMPYLRVLSQFRDNVRELARGKADHKQLLELCDRLRDEELVELGVMLDDREGGRGKALVKLVDREELIRERDEKRRKQAKKLAQAAEKERKRLERLALGRQKPEEMFKVGEYAGQFALYDDKGIPTHDHENVELAKSRRKKLQKEWDAQTKRH</sequence>
<feature type="compositionally biased region" description="Basic and acidic residues" evidence="12">
    <location>
        <begin position="727"/>
        <end position="741"/>
    </location>
</feature>
<dbReference type="PANTHER" id="PTHR10890">
    <property type="entry name" value="CYSTEINYL-TRNA SYNTHETASE"/>
    <property type="match status" value="1"/>
</dbReference>
<feature type="compositionally biased region" description="Basic and acidic residues" evidence="12">
    <location>
        <begin position="748"/>
        <end position="758"/>
    </location>
</feature>
<dbReference type="EMBL" id="KZ989804">
    <property type="protein sequence ID" value="RKP25303.1"/>
    <property type="molecule type" value="Genomic_DNA"/>
</dbReference>
<dbReference type="PANTHER" id="PTHR10890:SF3">
    <property type="entry name" value="CYSTEINE--TRNA LIGASE, CYTOPLASMIC"/>
    <property type="match status" value="1"/>
</dbReference>
<evidence type="ECO:0000256" key="4">
    <source>
        <dbReference type="ARBA" id="ARBA00022723"/>
    </source>
</evidence>
<evidence type="ECO:0000256" key="9">
    <source>
        <dbReference type="ARBA" id="ARBA00023146"/>
    </source>
</evidence>
<keyword evidence="7" id="KW-0067">ATP-binding</keyword>
<evidence type="ECO:0000256" key="5">
    <source>
        <dbReference type="ARBA" id="ARBA00022741"/>
    </source>
</evidence>
<keyword evidence="15" id="KW-1185">Reference proteome</keyword>
<dbReference type="GO" id="GO:0006423">
    <property type="term" value="P:cysteinyl-tRNA aminoacylation"/>
    <property type="evidence" value="ECO:0007669"/>
    <property type="project" value="InterPro"/>
</dbReference>
<dbReference type="NCBIfam" id="TIGR00435">
    <property type="entry name" value="cysS"/>
    <property type="match status" value="1"/>
</dbReference>
<dbReference type="EC" id="6.1.1.16" evidence="2"/>
<feature type="non-terminal residue" evidence="14">
    <location>
        <position position="758"/>
    </location>
</feature>
<dbReference type="GO" id="GO:0004817">
    <property type="term" value="F:cysteine-tRNA ligase activity"/>
    <property type="evidence" value="ECO:0007669"/>
    <property type="project" value="UniProtKB-EC"/>
</dbReference>
<dbReference type="InterPro" id="IPR024909">
    <property type="entry name" value="Cys-tRNA/MSH_ligase"/>
</dbReference>